<dbReference type="HOGENOM" id="CLU_735484_0_0_0"/>
<dbReference type="KEGG" id="sus:Acid_0547"/>
<feature type="transmembrane region" description="Helical" evidence="1">
    <location>
        <begin position="321"/>
        <end position="340"/>
    </location>
</feature>
<organism evidence="2">
    <name type="scientific">Solibacter usitatus (strain Ellin6076)</name>
    <dbReference type="NCBI Taxonomy" id="234267"/>
    <lineage>
        <taxon>Bacteria</taxon>
        <taxon>Pseudomonadati</taxon>
        <taxon>Acidobacteriota</taxon>
        <taxon>Terriglobia</taxon>
        <taxon>Bryobacterales</taxon>
        <taxon>Solibacteraceae</taxon>
        <taxon>Candidatus Solibacter</taxon>
    </lineage>
</organism>
<dbReference type="EMBL" id="CP000473">
    <property type="protein sequence ID" value="ABJ81553.1"/>
    <property type="molecule type" value="Genomic_DNA"/>
</dbReference>
<dbReference type="STRING" id="234267.Acid_0547"/>
<gene>
    <name evidence="2" type="ordered locus">Acid_0547</name>
</gene>
<keyword evidence="1" id="KW-0812">Transmembrane</keyword>
<evidence type="ECO:0000313" key="2">
    <source>
        <dbReference type="EMBL" id="ABJ81553.1"/>
    </source>
</evidence>
<keyword evidence="1" id="KW-0472">Membrane</keyword>
<accession>Q02BL3</accession>
<evidence type="ECO:0000256" key="1">
    <source>
        <dbReference type="SAM" id="Phobius"/>
    </source>
</evidence>
<proteinExistence type="predicted"/>
<dbReference type="OrthoDB" id="127939at2"/>
<feature type="transmembrane region" description="Helical" evidence="1">
    <location>
        <begin position="157"/>
        <end position="176"/>
    </location>
</feature>
<feature type="transmembrane region" description="Helical" evidence="1">
    <location>
        <begin position="291"/>
        <end position="312"/>
    </location>
</feature>
<sequence length="396" mass="44048">MAPSHAPEQVARRPRLQCLFYAILAAGLGLAWQTTLVHKLYNGNWSALFYHGVFGNSVPNDPAFAGTYLFPADFGFDGQYYRVVAHDPFRTRDYLPFIERPVMRYRRILIPMMAYAFAWGRQPNIDGGFFAAILIFLGLGVYWLGRYAALYGRTAKWGWAFLLAPATLAGLERGAIDMALTALTVGFALYVREQSRYRLLLVLILAGLCRETGLCLIAGCAAASVLEKNWERLAVSCASLVPTLAWYGFVHLRTPPDHSSNLMRIPLTDLVDSLLHHDVSYIKTGGPLVQAMYYAAVFGMLLAFAFTIRLVWKGWTSPEGLAALAFTMTGLLLQPAGLWVQPYHFGRVLAPVLVLLGLEYFRTGAWKKIVPLCIVSPAILLVSLATALRLVKHLRM</sequence>
<feature type="transmembrane region" description="Helical" evidence="1">
    <location>
        <begin position="127"/>
        <end position="145"/>
    </location>
</feature>
<dbReference type="AlphaFoldDB" id="Q02BL3"/>
<keyword evidence="1" id="KW-1133">Transmembrane helix</keyword>
<feature type="transmembrane region" description="Helical" evidence="1">
    <location>
        <begin position="196"/>
        <end position="226"/>
    </location>
</feature>
<name>Q02BL3_SOLUE</name>
<feature type="transmembrane region" description="Helical" evidence="1">
    <location>
        <begin position="20"/>
        <end position="41"/>
    </location>
</feature>
<feature type="transmembrane region" description="Helical" evidence="1">
    <location>
        <begin position="233"/>
        <end position="252"/>
    </location>
</feature>
<evidence type="ECO:0008006" key="3">
    <source>
        <dbReference type="Google" id="ProtNLM"/>
    </source>
</evidence>
<feature type="transmembrane region" description="Helical" evidence="1">
    <location>
        <begin position="369"/>
        <end position="391"/>
    </location>
</feature>
<protein>
    <recommendedName>
        <fullName evidence="3">Glycosyltransferase RgtA/B/C/D-like domain-containing protein</fullName>
    </recommendedName>
</protein>
<reference evidence="2" key="1">
    <citation type="submission" date="2006-10" db="EMBL/GenBank/DDBJ databases">
        <title>Complete sequence of Solibacter usitatus Ellin6076.</title>
        <authorList>
            <consortium name="US DOE Joint Genome Institute"/>
            <person name="Copeland A."/>
            <person name="Lucas S."/>
            <person name="Lapidus A."/>
            <person name="Barry K."/>
            <person name="Detter J.C."/>
            <person name="Glavina del Rio T."/>
            <person name="Hammon N."/>
            <person name="Israni S."/>
            <person name="Dalin E."/>
            <person name="Tice H."/>
            <person name="Pitluck S."/>
            <person name="Thompson L.S."/>
            <person name="Brettin T."/>
            <person name="Bruce D."/>
            <person name="Han C."/>
            <person name="Tapia R."/>
            <person name="Gilna P."/>
            <person name="Schmutz J."/>
            <person name="Larimer F."/>
            <person name="Land M."/>
            <person name="Hauser L."/>
            <person name="Kyrpides N."/>
            <person name="Mikhailova N."/>
            <person name="Janssen P.H."/>
            <person name="Kuske C.R."/>
            <person name="Richardson P."/>
        </authorList>
    </citation>
    <scope>NUCLEOTIDE SEQUENCE</scope>
    <source>
        <strain evidence="2">Ellin6076</strain>
    </source>
</reference>
<dbReference type="InParanoid" id="Q02BL3"/>